<dbReference type="PROSITE" id="PS50937">
    <property type="entry name" value="HTH_MERR_2"/>
    <property type="match status" value="1"/>
</dbReference>
<protein>
    <submittedName>
        <fullName evidence="6">DNA-binding transcriptional regulator, MerR family</fullName>
    </submittedName>
</protein>
<dbReference type="PANTHER" id="PTHR30204">
    <property type="entry name" value="REDOX-CYCLING DRUG-SENSING TRANSCRIPTIONAL ACTIVATOR SOXR"/>
    <property type="match status" value="1"/>
</dbReference>
<keyword evidence="2" id="KW-0805">Transcription regulation</keyword>
<keyword evidence="3 6" id="KW-0238">DNA-binding</keyword>
<evidence type="ECO:0000313" key="7">
    <source>
        <dbReference type="Proteomes" id="UP000199287"/>
    </source>
</evidence>
<dbReference type="GO" id="GO:0003700">
    <property type="term" value="F:DNA-binding transcription factor activity"/>
    <property type="evidence" value="ECO:0007669"/>
    <property type="project" value="InterPro"/>
</dbReference>
<dbReference type="OrthoDB" id="9773308at2"/>
<evidence type="ECO:0000256" key="3">
    <source>
        <dbReference type="ARBA" id="ARBA00023125"/>
    </source>
</evidence>
<dbReference type="AlphaFoldDB" id="A0A1I3D5J0"/>
<dbReference type="Pfam" id="PF13411">
    <property type="entry name" value="MerR_1"/>
    <property type="match status" value="1"/>
</dbReference>
<gene>
    <name evidence="6" type="ORF">SAMN05192551_103153</name>
</gene>
<dbReference type="STRING" id="69895.SAMN05192551_103153"/>
<dbReference type="Gene3D" id="1.10.1660.10">
    <property type="match status" value="1"/>
</dbReference>
<evidence type="ECO:0000256" key="1">
    <source>
        <dbReference type="ARBA" id="ARBA00022491"/>
    </source>
</evidence>
<keyword evidence="7" id="KW-1185">Reference proteome</keyword>
<proteinExistence type="predicted"/>
<dbReference type="PANTHER" id="PTHR30204:SF69">
    <property type="entry name" value="MERR-FAMILY TRANSCRIPTIONAL REGULATOR"/>
    <property type="match status" value="1"/>
</dbReference>
<name>A0A1I3D5J0_9FIRM</name>
<keyword evidence="4" id="KW-0804">Transcription</keyword>
<dbReference type="RefSeq" id="WP_093371146.1">
    <property type="nucleotide sequence ID" value="NZ_FOQA01000003.1"/>
</dbReference>
<organism evidence="6 7">
    <name type="scientific">Tindallia magadiensis</name>
    <dbReference type="NCBI Taxonomy" id="69895"/>
    <lineage>
        <taxon>Bacteria</taxon>
        <taxon>Bacillati</taxon>
        <taxon>Bacillota</taxon>
        <taxon>Clostridia</taxon>
        <taxon>Peptostreptococcales</taxon>
        <taxon>Tindalliaceae</taxon>
        <taxon>Tindallia</taxon>
    </lineage>
</organism>
<evidence type="ECO:0000256" key="2">
    <source>
        <dbReference type="ARBA" id="ARBA00023015"/>
    </source>
</evidence>
<reference evidence="7" key="1">
    <citation type="submission" date="2016-10" db="EMBL/GenBank/DDBJ databases">
        <authorList>
            <person name="Varghese N."/>
            <person name="Submissions S."/>
        </authorList>
    </citation>
    <scope>NUCLEOTIDE SEQUENCE [LARGE SCALE GENOMIC DNA]</scope>
    <source>
        <strain evidence="7">Z-7934</strain>
    </source>
</reference>
<feature type="domain" description="HTH merR-type" evidence="5">
    <location>
        <begin position="4"/>
        <end position="74"/>
    </location>
</feature>
<dbReference type="InterPro" id="IPR000551">
    <property type="entry name" value="MerR-type_HTH_dom"/>
</dbReference>
<dbReference type="EMBL" id="FOQA01000003">
    <property type="protein sequence ID" value="SFH81801.1"/>
    <property type="molecule type" value="Genomic_DNA"/>
</dbReference>
<keyword evidence="1" id="KW-0678">Repressor</keyword>
<evidence type="ECO:0000256" key="4">
    <source>
        <dbReference type="ARBA" id="ARBA00023163"/>
    </source>
</evidence>
<dbReference type="Proteomes" id="UP000199287">
    <property type="component" value="Unassembled WGS sequence"/>
</dbReference>
<sequence length="277" mass="32857">MSTYIKIGDMAQLNGISIQTLRYYEMKGLLEPAFKDPLTGYRYYHIEQSVRLDHIQFLKTLQYTLTEIHTLLQLDCYATFEDSILQKEEELKLESKAIEHRLNLINHLKQANHVYQASKERHGIEIVNFPQRYCYTFNVQQNIYQMEIESYEYHLRLFKKHLQEERYPFLFSCIGSILNKENFVNGIFYSDLMFIIIPERLKTMSNYSLPAGNYAVTYCDAFDKELCTLKTFREKIATLGYQISGDYICEVIYEWSPLADQKRNMFIRLQLPISETG</sequence>
<evidence type="ECO:0000259" key="5">
    <source>
        <dbReference type="PROSITE" id="PS50937"/>
    </source>
</evidence>
<evidence type="ECO:0000313" key="6">
    <source>
        <dbReference type="EMBL" id="SFH81801.1"/>
    </source>
</evidence>
<dbReference type="InterPro" id="IPR009061">
    <property type="entry name" value="DNA-bd_dom_put_sf"/>
</dbReference>
<dbReference type="SUPFAM" id="SSF46955">
    <property type="entry name" value="Putative DNA-binding domain"/>
    <property type="match status" value="1"/>
</dbReference>
<dbReference type="InterPro" id="IPR047057">
    <property type="entry name" value="MerR_fam"/>
</dbReference>
<accession>A0A1I3D5J0</accession>
<dbReference type="SMART" id="SM00422">
    <property type="entry name" value="HTH_MERR"/>
    <property type="match status" value="1"/>
</dbReference>
<dbReference type="GO" id="GO:0003677">
    <property type="term" value="F:DNA binding"/>
    <property type="evidence" value="ECO:0007669"/>
    <property type="project" value="UniProtKB-KW"/>
</dbReference>